<gene>
    <name evidence="1" type="ORF">LEP1GSC194_3115</name>
</gene>
<evidence type="ECO:0000313" key="2">
    <source>
        <dbReference type="Proteomes" id="UP000011988"/>
    </source>
</evidence>
<dbReference type="RefSeq" id="WP_017808826.1">
    <property type="nucleotide sequence ID" value="NZ_ANIK01000106.1"/>
</dbReference>
<dbReference type="PATRIC" id="fig|1218565.3.peg.4030"/>
<dbReference type="OrthoDB" id="340656at2"/>
<organism evidence="1 2">
    <name type="scientific">Leptospira alstonii serovar Sichuan str. 79601</name>
    <dbReference type="NCBI Taxonomy" id="1218565"/>
    <lineage>
        <taxon>Bacteria</taxon>
        <taxon>Pseudomonadati</taxon>
        <taxon>Spirochaetota</taxon>
        <taxon>Spirochaetia</taxon>
        <taxon>Leptospirales</taxon>
        <taxon>Leptospiraceae</taxon>
        <taxon>Leptospira</taxon>
    </lineage>
</organism>
<reference evidence="1 2" key="1">
    <citation type="submission" date="2013-01" db="EMBL/GenBank/DDBJ databases">
        <authorList>
            <person name="Harkins D.M."/>
            <person name="Durkin A.S."/>
            <person name="Brinkac L.M."/>
            <person name="Haft D.H."/>
            <person name="Selengut J.D."/>
            <person name="Sanka R."/>
            <person name="DePew J."/>
            <person name="Purushe J."/>
            <person name="Galloway R.L."/>
            <person name="Vinetz J.M."/>
            <person name="Sutton G.G."/>
            <person name="Nierman W.C."/>
            <person name="Fouts D.E."/>
        </authorList>
    </citation>
    <scope>NUCLEOTIDE SEQUENCE [LARGE SCALE GENOMIC DNA]</scope>
    <source>
        <strain evidence="1 2">79601</strain>
    </source>
</reference>
<evidence type="ECO:0000313" key="1">
    <source>
        <dbReference type="EMBL" id="EMJ91410.1"/>
    </source>
</evidence>
<dbReference type="EMBL" id="ANIK01000106">
    <property type="protein sequence ID" value="EMJ91410.1"/>
    <property type="molecule type" value="Genomic_DNA"/>
</dbReference>
<dbReference type="AlphaFoldDB" id="M6CYP9"/>
<protein>
    <submittedName>
        <fullName evidence="1">Uncharacterized protein</fullName>
    </submittedName>
</protein>
<dbReference type="Proteomes" id="UP000011988">
    <property type="component" value="Unassembled WGS sequence"/>
</dbReference>
<sequence length="228" mass="26270">MSDLIRIVRFETENTNPLLIIPDPLSKLHAESFLSSYSVRVFELSLNPIELVFPKFEDCINLLSREILDSKRKVKLIGEGLFSGMVFELLKKIPQAIEAACVLSPPLSQTDANWMPKNVEWILERFPPWFLLSRELHSFYESLEQSFRFGFTDSKYLPAIVFTKNSGKITKQIQIFGETIQRFPVFRIETSDPESIQDLLKNLILKILAEVPISSVQKKSKFKIEPGF</sequence>
<name>M6CYP9_9LEPT</name>
<comment type="caution">
    <text evidence="1">The sequence shown here is derived from an EMBL/GenBank/DDBJ whole genome shotgun (WGS) entry which is preliminary data.</text>
</comment>
<accession>M6CYP9</accession>
<proteinExistence type="predicted"/>